<dbReference type="SMART" id="SM00387">
    <property type="entry name" value="HATPase_c"/>
    <property type="match status" value="1"/>
</dbReference>
<dbReference type="PANTHER" id="PTHR45453:SF1">
    <property type="entry name" value="PHOSPHATE REGULON SENSOR PROTEIN PHOR"/>
    <property type="match status" value="1"/>
</dbReference>
<gene>
    <name evidence="10" type="ordered locus">Zmob_0166</name>
</gene>
<dbReference type="Pfam" id="PF00512">
    <property type="entry name" value="HisKA"/>
    <property type="match status" value="1"/>
</dbReference>
<dbReference type="FunFam" id="3.30.565.10:FF:000006">
    <property type="entry name" value="Sensor histidine kinase WalK"/>
    <property type="match status" value="1"/>
</dbReference>
<evidence type="ECO:0000256" key="1">
    <source>
        <dbReference type="ARBA" id="ARBA00000085"/>
    </source>
</evidence>
<keyword evidence="8" id="KW-0812">Transmembrane</keyword>
<dbReference type="InterPro" id="IPR004358">
    <property type="entry name" value="Sig_transdc_His_kin-like_C"/>
</dbReference>
<dbReference type="Proteomes" id="UP000001494">
    <property type="component" value="Chromosome"/>
</dbReference>
<dbReference type="InterPro" id="IPR036890">
    <property type="entry name" value="HATPase_C_sf"/>
</dbReference>
<organism evidence="10 11">
    <name type="scientific">Zymomonas mobilis subsp. mobilis (strain ATCC 10988 / DSM 424 / LMG 404 / NCIMB 8938 / NRRL B-806 / ZM1)</name>
    <dbReference type="NCBI Taxonomy" id="555217"/>
    <lineage>
        <taxon>Bacteria</taxon>
        <taxon>Pseudomonadati</taxon>
        <taxon>Pseudomonadota</taxon>
        <taxon>Alphaproteobacteria</taxon>
        <taxon>Sphingomonadales</taxon>
        <taxon>Zymomonadaceae</taxon>
        <taxon>Zymomonas</taxon>
    </lineage>
</organism>
<keyword evidence="7 8" id="KW-0472">Membrane</keyword>
<dbReference type="GO" id="GO:0005886">
    <property type="term" value="C:plasma membrane"/>
    <property type="evidence" value="ECO:0007669"/>
    <property type="project" value="TreeGrafter"/>
</dbReference>
<dbReference type="SUPFAM" id="SSF55874">
    <property type="entry name" value="ATPase domain of HSP90 chaperone/DNA topoisomerase II/histidine kinase"/>
    <property type="match status" value="1"/>
</dbReference>
<evidence type="ECO:0000256" key="3">
    <source>
        <dbReference type="ARBA" id="ARBA00022553"/>
    </source>
</evidence>
<dbReference type="CDD" id="cd00082">
    <property type="entry name" value="HisKA"/>
    <property type="match status" value="1"/>
</dbReference>
<dbReference type="CDD" id="cd00075">
    <property type="entry name" value="HATPase"/>
    <property type="match status" value="1"/>
</dbReference>
<dbReference type="eggNOG" id="COG5002">
    <property type="taxonomic scope" value="Bacteria"/>
</dbReference>
<dbReference type="GO" id="GO:0004721">
    <property type="term" value="F:phosphoprotein phosphatase activity"/>
    <property type="evidence" value="ECO:0007669"/>
    <property type="project" value="TreeGrafter"/>
</dbReference>
<dbReference type="InterPro" id="IPR003594">
    <property type="entry name" value="HATPase_dom"/>
</dbReference>
<dbReference type="EC" id="2.7.13.3" evidence="2"/>
<name>A0A0H3G4H7_ZYMMA</name>
<evidence type="ECO:0000256" key="8">
    <source>
        <dbReference type="SAM" id="Phobius"/>
    </source>
</evidence>
<dbReference type="SUPFAM" id="SSF47384">
    <property type="entry name" value="Homodimeric domain of signal transducing histidine kinase"/>
    <property type="match status" value="1"/>
</dbReference>
<evidence type="ECO:0000313" key="10">
    <source>
        <dbReference type="EMBL" id="AEH62019.1"/>
    </source>
</evidence>
<evidence type="ECO:0000313" key="11">
    <source>
        <dbReference type="Proteomes" id="UP000001494"/>
    </source>
</evidence>
<dbReference type="InterPro" id="IPR036097">
    <property type="entry name" value="HisK_dim/P_sf"/>
</dbReference>
<evidence type="ECO:0000256" key="5">
    <source>
        <dbReference type="ARBA" id="ARBA00022777"/>
    </source>
</evidence>
<dbReference type="SMART" id="SM00388">
    <property type="entry name" value="HisKA"/>
    <property type="match status" value="1"/>
</dbReference>
<feature type="domain" description="Histidine kinase" evidence="9">
    <location>
        <begin position="197"/>
        <end position="417"/>
    </location>
</feature>
<dbReference type="PRINTS" id="PR00344">
    <property type="entry name" value="BCTRLSENSOR"/>
</dbReference>
<reference evidence="10 11" key="1">
    <citation type="journal article" date="2011" name="J. Bacteriol.">
        <title>Genome sequence of the ethanol-producing Zymomonas mobilis subsp. mobilis lectotype strain ATCC 10988.</title>
        <authorList>
            <person name="Pappas K.M."/>
            <person name="Kouvelis V.N."/>
            <person name="Saunders E."/>
            <person name="Brettin T.S."/>
            <person name="Bruce D."/>
            <person name="Detter C."/>
            <person name="Balakireva M."/>
            <person name="Han C.S."/>
            <person name="Savvakis G."/>
            <person name="Kyrpides N.C."/>
            <person name="Typas M.A."/>
        </authorList>
    </citation>
    <scope>NUCLEOTIDE SEQUENCE [LARGE SCALE GENOMIC DNA]</scope>
    <source>
        <strain evidence="11">ATCC 10988 / DSM 424 / CCUG 17860 / LMG 404 / NCIMB 8938 / NRRL B-806 / ZM1</strain>
    </source>
</reference>
<dbReference type="FunFam" id="1.10.287.130:FF:000001">
    <property type="entry name" value="Two-component sensor histidine kinase"/>
    <property type="match status" value="1"/>
</dbReference>
<dbReference type="Pfam" id="PF02518">
    <property type="entry name" value="HATPase_c"/>
    <property type="match status" value="1"/>
</dbReference>
<dbReference type="OrthoDB" id="9797304at2"/>
<dbReference type="InterPro" id="IPR005467">
    <property type="entry name" value="His_kinase_dom"/>
</dbReference>
<protein>
    <recommendedName>
        <fullName evidence="2">histidine kinase</fullName>
        <ecNumber evidence="2">2.7.13.3</ecNumber>
    </recommendedName>
</protein>
<dbReference type="GO" id="GO:0000155">
    <property type="term" value="F:phosphorelay sensor kinase activity"/>
    <property type="evidence" value="ECO:0007669"/>
    <property type="project" value="InterPro"/>
</dbReference>
<dbReference type="HOGENOM" id="CLU_000445_89_2_5"/>
<dbReference type="Gene3D" id="3.30.565.10">
    <property type="entry name" value="Histidine kinase-like ATPase, C-terminal domain"/>
    <property type="match status" value="1"/>
</dbReference>
<keyword evidence="4" id="KW-0808">Transferase</keyword>
<dbReference type="AlphaFoldDB" id="A0A0H3G4H7"/>
<dbReference type="InterPro" id="IPR003661">
    <property type="entry name" value="HisK_dim/P_dom"/>
</dbReference>
<sequence>MTFPQSRLRKDCVIKFIPVYLSGLSILALFIIAVSHVSVGWPILSLMLIVILWGWWFKNISEASTPFPESKSGNSLTDPAYPFSQATAADIIIAMDEPALLVNQGQVEVANRAAENLLGMHIEGGDIRMAIRHPAAIRLLTEPLDNMTPVLLAGLGGVNRRWELYAYPLNEEQRLILLRDQSTAHLTEQVRIDFVANTSHELRTPLATLSGFIETLEDDDVIKERDTRHHFLSIMAREAKRMQNLVDDLMSLSRIEAGKFSLPNDIVHMSPVVEEVVSNIQASGQAKAAQITLKNHLSSDSLQGDRAELTQLLYNIIGNALKYGRKDGIIKVALDNTDDHRIKLAIADEGDGIPFHHIPRLTERFYRVDNSRSRALGGTGLGLAIVKQIVEHHRGELLIDSLPGKGTTVTVFLPTTDFFPE</sequence>
<keyword evidence="6" id="KW-0902">Two-component regulatory system</keyword>
<keyword evidence="3" id="KW-0597">Phosphoprotein</keyword>
<dbReference type="PANTHER" id="PTHR45453">
    <property type="entry name" value="PHOSPHATE REGULON SENSOR PROTEIN PHOR"/>
    <property type="match status" value="1"/>
</dbReference>
<accession>A0A0H3G4H7</accession>
<keyword evidence="5 10" id="KW-0418">Kinase</keyword>
<evidence type="ECO:0000259" key="9">
    <source>
        <dbReference type="PROSITE" id="PS50109"/>
    </source>
</evidence>
<dbReference type="PROSITE" id="PS50109">
    <property type="entry name" value="HIS_KIN"/>
    <property type="match status" value="1"/>
</dbReference>
<feature type="transmembrane region" description="Helical" evidence="8">
    <location>
        <begin position="12"/>
        <end position="33"/>
    </location>
</feature>
<evidence type="ECO:0000256" key="7">
    <source>
        <dbReference type="ARBA" id="ARBA00023136"/>
    </source>
</evidence>
<proteinExistence type="predicted"/>
<keyword evidence="8" id="KW-1133">Transmembrane helix</keyword>
<evidence type="ECO:0000256" key="2">
    <source>
        <dbReference type="ARBA" id="ARBA00012438"/>
    </source>
</evidence>
<evidence type="ECO:0000256" key="6">
    <source>
        <dbReference type="ARBA" id="ARBA00023012"/>
    </source>
</evidence>
<comment type="catalytic activity">
    <reaction evidence="1">
        <text>ATP + protein L-histidine = ADP + protein N-phospho-L-histidine.</text>
        <dbReference type="EC" id="2.7.13.3"/>
    </reaction>
</comment>
<feature type="transmembrane region" description="Helical" evidence="8">
    <location>
        <begin position="39"/>
        <end position="57"/>
    </location>
</feature>
<dbReference type="GO" id="GO:0016036">
    <property type="term" value="P:cellular response to phosphate starvation"/>
    <property type="evidence" value="ECO:0007669"/>
    <property type="project" value="TreeGrafter"/>
</dbReference>
<dbReference type="KEGG" id="zmm:Zmob_0166"/>
<dbReference type="Gene3D" id="1.10.287.130">
    <property type="match status" value="1"/>
</dbReference>
<dbReference type="InterPro" id="IPR050351">
    <property type="entry name" value="BphY/WalK/GraS-like"/>
</dbReference>
<dbReference type="EMBL" id="CP002850">
    <property type="protein sequence ID" value="AEH62019.1"/>
    <property type="molecule type" value="Genomic_DNA"/>
</dbReference>
<evidence type="ECO:0000256" key="4">
    <source>
        <dbReference type="ARBA" id="ARBA00022679"/>
    </source>
</evidence>